<dbReference type="EMBL" id="MWPX01000017">
    <property type="protein sequence ID" value="OUM47985.1"/>
    <property type="molecule type" value="Genomic_DNA"/>
</dbReference>
<accession>A0A1Y3MC16</accession>
<protein>
    <recommendedName>
        <fullName evidence="1">Homeodomain phBC6A51-type domain-containing protein</fullName>
    </recommendedName>
</protein>
<dbReference type="Proteomes" id="UP000195321">
    <property type="component" value="Unassembled WGS sequence"/>
</dbReference>
<evidence type="ECO:0000313" key="3">
    <source>
        <dbReference type="Proteomes" id="UP000195321"/>
    </source>
</evidence>
<comment type="caution">
    <text evidence="2">The sequence shown here is derived from an EMBL/GenBank/DDBJ whole genome shotgun (WGS) entry which is preliminary data.</text>
</comment>
<gene>
    <name evidence="2" type="ORF">BW425_15910</name>
</gene>
<reference evidence="2 3" key="1">
    <citation type="submission" date="2017-02" db="EMBL/GenBank/DDBJ databases">
        <title>Bacillus pseudomycoides isolate FSL K6-0042.</title>
        <authorList>
            <person name="Kovac J."/>
        </authorList>
    </citation>
    <scope>NUCLEOTIDE SEQUENCE [LARGE SCALE GENOMIC DNA]</scope>
    <source>
        <strain evidence="2 3">FSL K6-0042</strain>
    </source>
</reference>
<dbReference type="AlphaFoldDB" id="A0A1Y3MC16"/>
<dbReference type="InterPro" id="IPR024978">
    <property type="entry name" value="Homeodomain_phBC6A51-type"/>
</dbReference>
<sequence length="120" mass="13940">MPLSDKQKQAVELRVYQPERTLRSIAEEVGVHFNTITNWKKNKEFIDYKQQLALSVHGEYLVETLDILRKKALDGNTRSHVKYLELLLKTYGLLVDKQEVSAVVKEEKSEAELLEELNIL</sequence>
<feature type="domain" description="Homeodomain phBC6A51-type" evidence="1">
    <location>
        <begin position="1"/>
        <end position="116"/>
    </location>
</feature>
<evidence type="ECO:0000259" key="1">
    <source>
        <dbReference type="Pfam" id="PF13022"/>
    </source>
</evidence>
<dbReference type="Pfam" id="PF13022">
    <property type="entry name" value="HTH_Tnp_1_2"/>
    <property type="match status" value="1"/>
</dbReference>
<dbReference type="SUPFAM" id="SSF46689">
    <property type="entry name" value="Homeodomain-like"/>
    <property type="match status" value="1"/>
</dbReference>
<organism evidence="2 3">
    <name type="scientific">Bacillus pseudomycoides</name>
    <dbReference type="NCBI Taxonomy" id="64104"/>
    <lineage>
        <taxon>Bacteria</taxon>
        <taxon>Bacillati</taxon>
        <taxon>Bacillota</taxon>
        <taxon>Bacilli</taxon>
        <taxon>Bacillales</taxon>
        <taxon>Bacillaceae</taxon>
        <taxon>Bacillus</taxon>
        <taxon>Bacillus cereus group</taxon>
    </lineage>
</organism>
<evidence type="ECO:0000313" key="2">
    <source>
        <dbReference type="EMBL" id="OUM47985.1"/>
    </source>
</evidence>
<dbReference type="Gene3D" id="1.10.10.60">
    <property type="entry name" value="Homeodomain-like"/>
    <property type="match status" value="1"/>
</dbReference>
<name>A0A1Y3MC16_9BACI</name>
<proteinExistence type="predicted"/>
<dbReference type="InterPro" id="IPR009057">
    <property type="entry name" value="Homeodomain-like_sf"/>
</dbReference>